<keyword evidence="8" id="KW-0496">Mitochondrion</keyword>
<evidence type="ECO:0000313" key="13">
    <source>
        <dbReference type="EMBL" id="CAH1104769.1"/>
    </source>
</evidence>
<dbReference type="Pfam" id="PF00551">
    <property type="entry name" value="Formyl_trans_N"/>
    <property type="match status" value="1"/>
</dbReference>
<dbReference type="CDD" id="cd08646">
    <property type="entry name" value="FMT_core_Met-tRNA-FMT_N"/>
    <property type="match status" value="1"/>
</dbReference>
<dbReference type="EC" id="2.1.2.9" evidence="3"/>
<evidence type="ECO:0000256" key="4">
    <source>
        <dbReference type="ARBA" id="ARBA00014185"/>
    </source>
</evidence>
<feature type="domain" description="Formyl transferase N-terminal" evidence="11">
    <location>
        <begin position="91"/>
        <end position="194"/>
    </location>
</feature>
<evidence type="ECO:0000256" key="2">
    <source>
        <dbReference type="ARBA" id="ARBA00010699"/>
    </source>
</evidence>
<dbReference type="InterPro" id="IPR005793">
    <property type="entry name" value="Formyl_trans_C"/>
</dbReference>
<keyword evidence="6" id="KW-0648">Protein biosynthesis</keyword>
<evidence type="ECO:0000259" key="12">
    <source>
        <dbReference type="Pfam" id="PF02911"/>
    </source>
</evidence>
<dbReference type="InterPro" id="IPR005794">
    <property type="entry name" value="Fmt"/>
</dbReference>
<dbReference type="AlphaFoldDB" id="A0A9P0CTL6"/>
<dbReference type="Pfam" id="PF02911">
    <property type="entry name" value="Formyl_trans_C"/>
    <property type="match status" value="1"/>
</dbReference>
<dbReference type="PANTHER" id="PTHR11138:SF5">
    <property type="entry name" value="METHIONYL-TRNA FORMYLTRANSFERASE, MITOCHONDRIAL"/>
    <property type="match status" value="1"/>
</dbReference>
<evidence type="ECO:0000256" key="9">
    <source>
        <dbReference type="ARBA" id="ARBA00052555"/>
    </source>
</evidence>
<comment type="catalytic activity">
    <reaction evidence="9">
        <text>L-methionyl-tRNA(fMet) + (6R)-10-formyltetrahydrofolate = N-formyl-L-methionyl-tRNA(fMet) + (6S)-5,6,7,8-tetrahydrofolate + H(+)</text>
        <dbReference type="Rhea" id="RHEA:24380"/>
        <dbReference type="Rhea" id="RHEA-COMP:9952"/>
        <dbReference type="Rhea" id="RHEA-COMP:9953"/>
        <dbReference type="ChEBI" id="CHEBI:15378"/>
        <dbReference type="ChEBI" id="CHEBI:57453"/>
        <dbReference type="ChEBI" id="CHEBI:78530"/>
        <dbReference type="ChEBI" id="CHEBI:78844"/>
        <dbReference type="ChEBI" id="CHEBI:195366"/>
        <dbReference type="EC" id="2.1.2.9"/>
    </reaction>
    <physiologicalReaction direction="left-to-right" evidence="9">
        <dbReference type="Rhea" id="RHEA:24381"/>
    </physiologicalReaction>
</comment>
<evidence type="ECO:0000256" key="6">
    <source>
        <dbReference type="ARBA" id="ARBA00022917"/>
    </source>
</evidence>
<evidence type="ECO:0000256" key="3">
    <source>
        <dbReference type="ARBA" id="ARBA00012261"/>
    </source>
</evidence>
<comment type="function">
    <text evidence="10">Methionyl-tRNA formyltransferase that formylates methionyl-tRNA in mitochondria and is crucial for translation initiation.</text>
</comment>
<dbReference type="NCBIfam" id="TIGR00460">
    <property type="entry name" value="fmt"/>
    <property type="match status" value="1"/>
</dbReference>
<evidence type="ECO:0000256" key="1">
    <source>
        <dbReference type="ARBA" id="ARBA00004173"/>
    </source>
</evidence>
<gene>
    <name evidence="13" type="ORF">PSYICH_LOCUS6049</name>
</gene>
<comment type="subcellular location">
    <subcellularLocation>
        <location evidence="1">Mitochondrion</location>
    </subcellularLocation>
</comment>
<evidence type="ECO:0000256" key="7">
    <source>
        <dbReference type="ARBA" id="ARBA00022946"/>
    </source>
</evidence>
<protein>
    <recommendedName>
        <fullName evidence="4">Methionyl-tRNA formyltransferase, mitochondrial</fullName>
        <ecNumber evidence="3">2.1.2.9</ecNumber>
    </recommendedName>
</protein>
<dbReference type="InterPro" id="IPR011034">
    <property type="entry name" value="Formyl_transferase-like_C_sf"/>
</dbReference>
<accession>A0A9P0CTL6</accession>
<dbReference type="InterPro" id="IPR002376">
    <property type="entry name" value="Formyl_transf_N"/>
</dbReference>
<evidence type="ECO:0000256" key="8">
    <source>
        <dbReference type="ARBA" id="ARBA00023128"/>
    </source>
</evidence>
<evidence type="ECO:0000256" key="10">
    <source>
        <dbReference type="ARBA" id="ARBA00057846"/>
    </source>
</evidence>
<dbReference type="GO" id="GO:0004479">
    <property type="term" value="F:methionyl-tRNA formyltransferase activity"/>
    <property type="evidence" value="ECO:0007669"/>
    <property type="project" value="UniProtKB-EC"/>
</dbReference>
<evidence type="ECO:0000259" key="11">
    <source>
        <dbReference type="Pfam" id="PF00551"/>
    </source>
</evidence>
<organism evidence="13 14">
    <name type="scientific">Psylliodes chrysocephalus</name>
    <dbReference type="NCBI Taxonomy" id="3402493"/>
    <lineage>
        <taxon>Eukaryota</taxon>
        <taxon>Metazoa</taxon>
        <taxon>Ecdysozoa</taxon>
        <taxon>Arthropoda</taxon>
        <taxon>Hexapoda</taxon>
        <taxon>Insecta</taxon>
        <taxon>Pterygota</taxon>
        <taxon>Neoptera</taxon>
        <taxon>Endopterygota</taxon>
        <taxon>Coleoptera</taxon>
        <taxon>Polyphaga</taxon>
        <taxon>Cucujiformia</taxon>
        <taxon>Chrysomeloidea</taxon>
        <taxon>Chrysomelidae</taxon>
        <taxon>Galerucinae</taxon>
        <taxon>Alticini</taxon>
        <taxon>Psylliodes</taxon>
    </lineage>
</organism>
<dbReference type="Proteomes" id="UP001153636">
    <property type="component" value="Chromosome 18"/>
</dbReference>
<name>A0A9P0CTL6_9CUCU</name>
<proteinExistence type="inferred from homology"/>
<keyword evidence="7" id="KW-0809">Transit peptide</keyword>
<reference evidence="13" key="1">
    <citation type="submission" date="2022-01" db="EMBL/GenBank/DDBJ databases">
        <authorList>
            <person name="King R."/>
        </authorList>
    </citation>
    <scope>NUCLEOTIDE SEQUENCE</scope>
</reference>
<sequence length="333" mass="37764">MLKFYFISEKCLTKLKYSRYYSSKPPNTLFFGSDHFSLYSLELIYNYHLKGELVNRLEVVTKLSKNANVVQKYAEKHNIPLYNWPNIPTETAFDVGLVVSFGHLIPESIIGKFPYGILNVHGSLLPKWRGAAPMIYALANGDPETGITIMKIKPNKFDIGDILLQEKVSINENMEMPELHKLLGELGAKSLVKTLADLPNYINHSKPQLIDNATYAPKVHPSFAVINWNTMTSTQIYNLHRALKGFLSPTSVWQGVQIKLSGIKKWETISDNKNHKPGYVAFDKRTKSLIVLCADNKFVNVESVTVLGKKTMTANEFNNGFLCKVPINLRYFM</sequence>
<dbReference type="FunFam" id="3.40.50.12230:FF:000003">
    <property type="entry name" value="methionyl-tRNA formyltransferase, mitochondrial"/>
    <property type="match status" value="1"/>
</dbReference>
<dbReference type="InterPro" id="IPR041711">
    <property type="entry name" value="Met-tRNA-FMT_N"/>
</dbReference>
<dbReference type="Gene3D" id="3.40.50.12230">
    <property type="match status" value="1"/>
</dbReference>
<keyword evidence="14" id="KW-1185">Reference proteome</keyword>
<dbReference type="InterPro" id="IPR036477">
    <property type="entry name" value="Formyl_transf_N_sf"/>
</dbReference>
<evidence type="ECO:0000256" key="5">
    <source>
        <dbReference type="ARBA" id="ARBA00022679"/>
    </source>
</evidence>
<dbReference type="SUPFAM" id="SSF50486">
    <property type="entry name" value="FMT C-terminal domain-like"/>
    <property type="match status" value="1"/>
</dbReference>
<dbReference type="PANTHER" id="PTHR11138">
    <property type="entry name" value="METHIONYL-TRNA FORMYLTRANSFERASE"/>
    <property type="match status" value="1"/>
</dbReference>
<keyword evidence="5" id="KW-0808">Transferase</keyword>
<dbReference type="EMBL" id="OV651830">
    <property type="protein sequence ID" value="CAH1104769.1"/>
    <property type="molecule type" value="Genomic_DNA"/>
</dbReference>
<feature type="domain" description="Formyl transferase C-terminal" evidence="12">
    <location>
        <begin position="219"/>
        <end position="321"/>
    </location>
</feature>
<dbReference type="GO" id="GO:0005739">
    <property type="term" value="C:mitochondrion"/>
    <property type="evidence" value="ECO:0007669"/>
    <property type="project" value="UniProtKB-SubCell"/>
</dbReference>
<evidence type="ECO:0000313" key="14">
    <source>
        <dbReference type="Proteomes" id="UP001153636"/>
    </source>
</evidence>
<dbReference type="SUPFAM" id="SSF53328">
    <property type="entry name" value="Formyltransferase"/>
    <property type="match status" value="1"/>
</dbReference>
<comment type="similarity">
    <text evidence="2">Belongs to the Fmt family.</text>
</comment>
<dbReference type="OrthoDB" id="10268103at2759"/>